<sequence length="82" mass="8829">MINSADSLGSNLEDKDIKAPTSKFVEFSLTKSSNSSSVSSIVSSTSSSEKTNDSSSLNKSDPSSKELAILLKTDNRSSYRRF</sequence>
<feature type="compositionally biased region" description="Low complexity" evidence="1">
    <location>
        <begin position="31"/>
        <end position="61"/>
    </location>
</feature>
<evidence type="ECO:0000256" key="1">
    <source>
        <dbReference type="SAM" id="MobiDB-lite"/>
    </source>
</evidence>
<feature type="compositionally biased region" description="Basic and acidic residues" evidence="1">
    <location>
        <begin position="73"/>
        <end position="82"/>
    </location>
</feature>
<keyword evidence="3" id="KW-1185">Reference proteome</keyword>
<reference evidence="2 3" key="1">
    <citation type="journal article" date="2019" name="Environ. Microbiol.">
        <title>At the nexus of three kingdoms: the genome of the mycorrhizal fungus Gigaspora margarita provides insights into plant, endobacterial and fungal interactions.</title>
        <authorList>
            <person name="Venice F."/>
            <person name="Ghignone S."/>
            <person name="Salvioli di Fossalunga A."/>
            <person name="Amselem J."/>
            <person name="Novero M."/>
            <person name="Xianan X."/>
            <person name="Sedzielewska Toro K."/>
            <person name="Morin E."/>
            <person name="Lipzen A."/>
            <person name="Grigoriev I.V."/>
            <person name="Henrissat B."/>
            <person name="Martin F.M."/>
            <person name="Bonfante P."/>
        </authorList>
    </citation>
    <scope>NUCLEOTIDE SEQUENCE [LARGE SCALE GENOMIC DNA]</scope>
    <source>
        <strain evidence="2 3">BEG34</strain>
    </source>
</reference>
<accession>A0A8H4AXY9</accession>
<proteinExistence type="predicted"/>
<evidence type="ECO:0000313" key="2">
    <source>
        <dbReference type="EMBL" id="KAF0543759.1"/>
    </source>
</evidence>
<evidence type="ECO:0000313" key="3">
    <source>
        <dbReference type="Proteomes" id="UP000439903"/>
    </source>
</evidence>
<dbReference type="AlphaFoldDB" id="A0A8H4AXY9"/>
<gene>
    <name evidence="2" type="ORF">F8M41_003435</name>
</gene>
<protein>
    <submittedName>
        <fullName evidence="2">Uncharacterized protein</fullName>
    </submittedName>
</protein>
<name>A0A8H4AXY9_GIGMA</name>
<dbReference type="Proteomes" id="UP000439903">
    <property type="component" value="Unassembled WGS sequence"/>
</dbReference>
<feature type="region of interest" description="Disordered" evidence="1">
    <location>
        <begin position="31"/>
        <end position="82"/>
    </location>
</feature>
<organism evidence="2 3">
    <name type="scientific">Gigaspora margarita</name>
    <dbReference type="NCBI Taxonomy" id="4874"/>
    <lineage>
        <taxon>Eukaryota</taxon>
        <taxon>Fungi</taxon>
        <taxon>Fungi incertae sedis</taxon>
        <taxon>Mucoromycota</taxon>
        <taxon>Glomeromycotina</taxon>
        <taxon>Glomeromycetes</taxon>
        <taxon>Diversisporales</taxon>
        <taxon>Gigasporaceae</taxon>
        <taxon>Gigaspora</taxon>
    </lineage>
</organism>
<dbReference type="EMBL" id="WTPW01000131">
    <property type="protein sequence ID" value="KAF0543759.1"/>
    <property type="molecule type" value="Genomic_DNA"/>
</dbReference>
<comment type="caution">
    <text evidence="2">The sequence shown here is derived from an EMBL/GenBank/DDBJ whole genome shotgun (WGS) entry which is preliminary data.</text>
</comment>